<reference evidence="2" key="1">
    <citation type="submission" date="2014-05" db="EMBL/GenBank/DDBJ databases">
        <title>The transcriptome of the halophilic microalga Tetraselmis sp. GSL018 isolated from the Great Salt Lake, Utah.</title>
        <authorList>
            <person name="Jinkerson R.E."/>
            <person name="D'Adamo S."/>
            <person name="Posewitz M.C."/>
        </authorList>
    </citation>
    <scope>NUCLEOTIDE SEQUENCE</scope>
    <source>
        <strain evidence="2">GSL018</strain>
    </source>
</reference>
<gene>
    <name evidence="2" type="ORF">TSPGSL018_10464</name>
</gene>
<feature type="non-terminal residue" evidence="2">
    <location>
        <position position="552"/>
    </location>
</feature>
<dbReference type="GO" id="GO:0019005">
    <property type="term" value="C:SCF ubiquitin ligase complex"/>
    <property type="evidence" value="ECO:0007669"/>
    <property type="project" value="TreeGrafter"/>
</dbReference>
<dbReference type="SMART" id="SM00367">
    <property type="entry name" value="LRR_CC"/>
    <property type="match status" value="7"/>
</dbReference>
<dbReference type="InterPro" id="IPR032675">
    <property type="entry name" value="LRR_dom_sf"/>
</dbReference>
<dbReference type="AlphaFoldDB" id="A0A061R6V2"/>
<dbReference type="GO" id="GO:0005930">
    <property type="term" value="C:axoneme"/>
    <property type="evidence" value="ECO:0007669"/>
    <property type="project" value="UniProtKB-SubCell"/>
</dbReference>
<sequence length="552" mass="59162">MYMPLLTRLQITDASLGKARMQGEVVIAHDCLRELEATGCRVTRLTVRCARLQSLLLRNSFMTFLVPSCPELLHLDLTGCGKLSDSSLRSSLRRLPKLNSLHLAGNLLLTSETLREAITSLTNLEHLGLSGCIAVSLSVIPSFPMLRFLDLSCCDGLFAMSAMTALQSLTTLEQLVMDNCSLIEQVSLSLPQLSRLYLRGCRSLQHIFLDCPALEELQIGRRTPRGRGCASLTTIYVASDRMESGCWRGFPALRFVKLSCPLLKSLDLSECDALEDVVFDGLSNQQQRESGQALAQWEETLAQLSPLGCVKDNGCPRLELLRADYCEGLSDVVLTSASLETLSLTGCKGLRSVKLGCPSLTDLRLDECDRAESAVLAPVAVRAISLGTCPSLRALRLSGPRLARLDLKGCGLLSSLELDCPSLTSLDATFCSSLSDGALHGALCKSPPLVELLLSACTSLGRGGLPLAGPLRALRRLDLSYTEVETVEPVVALCPALQSLSLASCSCLREGALDSLVPAASGAATGRVAMTALDASYCPLSSREVSRVLLTG</sequence>
<name>A0A061R6V2_9CHLO</name>
<evidence type="ECO:0000256" key="1">
    <source>
        <dbReference type="ARBA" id="ARBA00004430"/>
    </source>
</evidence>
<dbReference type="PANTHER" id="PTHR13318:SF190">
    <property type="entry name" value="PARTNER OF PAIRED, ISOFORM B"/>
    <property type="match status" value="1"/>
</dbReference>
<dbReference type="PANTHER" id="PTHR13318">
    <property type="entry name" value="PARTNER OF PAIRED, ISOFORM B-RELATED"/>
    <property type="match status" value="1"/>
</dbReference>
<dbReference type="InterPro" id="IPR006553">
    <property type="entry name" value="Leu-rich_rpt_Cys-con_subtyp"/>
</dbReference>
<evidence type="ECO:0000313" key="2">
    <source>
        <dbReference type="EMBL" id="JAC67708.1"/>
    </source>
</evidence>
<proteinExistence type="predicted"/>
<accession>A0A061R6V2</accession>
<dbReference type="GO" id="GO:0031146">
    <property type="term" value="P:SCF-dependent proteasomal ubiquitin-dependent protein catabolic process"/>
    <property type="evidence" value="ECO:0007669"/>
    <property type="project" value="TreeGrafter"/>
</dbReference>
<protein>
    <submittedName>
        <fullName evidence="2">F-box lrr-repeat protein 15-like</fullName>
    </submittedName>
</protein>
<dbReference type="Gene3D" id="3.80.10.10">
    <property type="entry name" value="Ribonuclease Inhibitor"/>
    <property type="match status" value="3"/>
</dbReference>
<dbReference type="EMBL" id="GBEZ01018768">
    <property type="protein sequence ID" value="JAC67708.1"/>
    <property type="molecule type" value="Transcribed_RNA"/>
</dbReference>
<dbReference type="SUPFAM" id="SSF52047">
    <property type="entry name" value="RNI-like"/>
    <property type="match status" value="2"/>
</dbReference>
<comment type="subcellular location">
    <subcellularLocation>
        <location evidence="1">Cytoplasm</location>
        <location evidence="1">Cytoskeleton</location>
        <location evidence="1">Cilium axoneme</location>
    </subcellularLocation>
</comment>
<organism evidence="2">
    <name type="scientific">Tetraselmis sp. GSL018</name>
    <dbReference type="NCBI Taxonomy" id="582737"/>
    <lineage>
        <taxon>Eukaryota</taxon>
        <taxon>Viridiplantae</taxon>
        <taxon>Chlorophyta</taxon>
        <taxon>core chlorophytes</taxon>
        <taxon>Chlorodendrophyceae</taxon>
        <taxon>Chlorodendrales</taxon>
        <taxon>Chlorodendraceae</taxon>
        <taxon>Tetraselmis</taxon>
    </lineage>
</organism>